<dbReference type="InterPro" id="IPR036627">
    <property type="entry name" value="CobW-likC_sf"/>
</dbReference>
<dbReference type="SMART" id="SM00833">
    <property type="entry name" value="CobW_C"/>
    <property type="match status" value="1"/>
</dbReference>
<dbReference type="Pfam" id="PF02492">
    <property type="entry name" value="cobW"/>
    <property type="match status" value="1"/>
</dbReference>
<dbReference type="RefSeq" id="WP_040743618.1">
    <property type="nucleotide sequence ID" value="NZ_QJKF01000001.1"/>
</dbReference>
<proteinExistence type="inferred from homology"/>
<evidence type="ECO:0000256" key="2">
    <source>
        <dbReference type="ARBA" id="ARBA00022801"/>
    </source>
</evidence>
<dbReference type="AlphaFoldDB" id="A0A318KHF5"/>
<dbReference type="GO" id="GO:0005737">
    <property type="term" value="C:cytoplasm"/>
    <property type="evidence" value="ECO:0007669"/>
    <property type="project" value="TreeGrafter"/>
</dbReference>
<reference evidence="7 8" key="1">
    <citation type="submission" date="2018-05" db="EMBL/GenBank/DDBJ databases">
        <title>Genomic Encyclopedia of Type Strains, Phase IV (KMG-IV): sequencing the most valuable type-strain genomes for metagenomic binning, comparative biology and taxonomic classification.</title>
        <authorList>
            <person name="Goeker M."/>
        </authorList>
    </citation>
    <scope>NUCLEOTIDE SEQUENCE [LARGE SCALE GENOMIC DNA]</scope>
    <source>
        <strain evidence="7 8">DSM 44704</strain>
    </source>
</reference>
<comment type="caution">
    <text evidence="7">The sequence shown here is derived from an EMBL/GenBank/DDBJ whole genome shotgun (WGS) entry which is preliminary data.</text>
</comment>
<comment type="similarity">
    <text evidence="4">Belongs to the SIMIBI class G3E GTPase family. ZNG1 subfamily.</text>
</comment>
<dbReference type="PANTHER" id="PTHR13748:SF62">
    <property type="entry name" value="COBW DOMAIN-CONTAINING PROTEIN"/>
    <property type="match status" value="1"/>
</dbReference>
<evidence type="ECO:0000256" key="1">
    <source>
        <dbReference type="ARBA" id="ARBA00022741"/>
    </source>
</evidence>
<dbReference type="InterPro" id="IPR051316">
    <property type="entry name" value="Zinc-reg_GTPase_activator"/>
</dbReference>
<organism evidence="7 8">
    <name type="scientific">Nocardia tenerifensis</name>
    <dbReference type="NCBI Taxonomy" id="228006"/>
    <lineage>
        <taxon>Bacteria</taxon>
        <taxon>Bacillati</taxon>
        <taxon>Actinomycetota</taxon>
        <taxon>Actinomycetes</taxon>
        <taxon>Mycobacteriales</taxon>
        <taxon>Nocardiaceae</taxon>
        <taxon>Nocardia</taxon>
    </lineage>
</organism>
<dbReference type="SUPFAM" id="SSF90002">
    <property type="entry name" value="Hypothetical protein YjiA, C-terminal domain"/>
    <property type="match status" value="1"/>
</dbReference>
<dbReference type="Proteomes" id="UP000247569">
    <property type="component" value="Unassembled WGS sequence"/>
</dbReference>
<evidence type="ECO:0000256" key="3">
    <source>
        <dbReference type="ARBA" id="ARBA00023186"/>
    </source>
</evidence>
<protein>
    <submittedName>
        <fullName evidence="7">G3E family GTPase</fullName>
    </submittedName>
</protein>
<feature type="domain" description="CobW C-terminal" evidence="6">
    <location>
        <begin position="233"/>
        <end position="326"/>
    </location>
</feature>
<evidence type="ECO:0000256" key="4">
    <source>
        <dbReference type="ARBA" id="ARBA00034320"/>
    </source>
</evidence>
<keyword evidence="3" id="KW-0143">Chaperone</keyword>
<sequence length="328" mass="35905">MPDNAKIPVTVLTGFLGSGKTTLVNHILTANHGHRIAVIENEFGEIPIDNDLVLNADEKIIEMSNGCCLCCTARTDLIEILLSLLARSDRFDRILIETSGLADPNPVAQTFFVDEEIARHFALDAIVTLVDAQHVRAHLAEVDHHGVGSQVFDQIAFADRIVINKVDLVDAESVRAVEAAVRGINATADIITSEYAAVDLADVLGIGAFDMARTMAGDPHWLDEDTHQHDPDLTSVGVELDGRVDHRALESWLATHLAERGDDVYRIKGLFAVEDDSRRFVLQGIHSSFEIRPSAPWQGENHTGKVVFIGRDLDRAELTRGLRSCLAG</sequence>
<dbReference type="CDD" id="cd03112">
    <property type="entry name" value="CobW-like"/>
    <property type="match status" value="1"/>
</dbReference>
<dbReference type="EMBL" id="QJKF01000001">
    <property type="protein sequence ID" value="PXX71603.1"/>
    <property type="molecule type" value="Genomic_DNA"/>
</dbReference>
<keyword evidence="2" id="KW-0378">Hydrolase</keyword>
<evidence type="ECO:0000256" key="5">
    <source>
        <dbReference type="ARBA" id="ARBA00049117"/>
    </source>
</evidence>
<evidence type="ECO:0000259" key="6">
    <source>
        <dbReference type="SMART" id="SM00833"/>
    </source>
</evidence>
<evidence type="ECO:0000313" key="8">
    <source>
        <dbReference type="Proteomes" id="UP000247569"/>
    </source>
</evidence>
<keyword evidence="8" id="KW-1185">Reference proteome</keyword>
<evidence type="ECO:0000313" key="7">
    <source>
        <dbReference type="EMBL" id="PXX71603.1"/>
    </source>
</evidence>
<dbReference type="GO" id="GO:0016787">
    <property type="term" value="F:hydrolase activity"/>
    <property type="evidence" value="ECO:0007669"/>
    <property type="project" value="UniProtKB-KW"/>
</dbReference>
<keyword evidence="1" id="KW-0547">Nucleotide-binding</keyword>
<comment type="catalytic activity">
    <reaction evidence="5">
        <text>GTP + H2O = GDP + phosphate + H(+)</text>
        <dbReference type="Rhea" id="RHEA:19669"/>
        <dbReference type="ChEBI" id="CHEBI:15377"/>
        <dbReference type="ChEBI" id="CHEBI:15378"/>
        <dbReference type="ChEBI" id="CHEBI:37565"/>
        <dbReference type="ChEBI" id="CHEBI:43474"/>
        <dbReference type="ChEBI" id="CHEBI:58189"/>
    </reaction>
    <physiologicalReaction direction="left-to-right" evidence="5">
        <dbReference type="Rhea" id="RHEA:19670"/>
    </physiologicalReaction>
</comment>
<dbReference type="InterPro" id="IPR027417">
    <property type="entry name" value="P-loop_NTPase"/>
</dbReference>
<dbReference type="Gene3D" id="3.40.50.300">
    <property type="entry name" value="P-loop containing nucleotide triphosphate hydrolases"/>
    <property type="match status" value="1"/>
</dbReference>
<dbReference type="GO" id="GO:0000166">
    <property type="term" value="F:nucleotide binding"/>
    <property type="evidence" value="ECO:0007669"/>
    <property type="project" value="UniProtKB-KW"/>
</dbReference>
<dbReference type="Pfam" id="PF07683">
    <property type="entry name" value="CobW_C"/>
    <property type="match status" value="1"/>
</dbReference>
<accession>A0A318KHF5</accession>
<dbReference type="SUPFAM" id="SSF52540">
    <property type="entry name" value="P-loop containing nucleoside triphosphate hydrolases"/>
    <property type="match status" value="1"/>
</dbReference>
<gene>
    <name evidence="7" type="ORF">DFR70_1011037</name>
</gene>
<name>A0A318KHF5_9NOCA</name>
<dbReference type="OrthoDB" id="9808822at2"/>
<dbReference type="InterPro" id="IPR011629">
    <property type="entry name" value="CobW-like_C"/>
</dbReference>
<dbReference type="Gene3D" id="3.30.1220.10">
    <property type="entry name" value="CobW-like, C-terminal domain"/>
    <property type="match status" value="1"/>
</dbReference>
<dbReference type="InterPro" id="IPR003495">
    <property type="entry name" value="CobW/HypB/UreG_nucleotide-bd"/>
</dbReference>
<dbReference type="PANTHER" id="PTHR13748">
    <property type="entry name" value="COBW-RELATED"/>
    <property type="match status" value="1"/>
</dbReference>